<dbReference type="SUPFAM" id="SSF54826">
    <property type="entry name" value="Enolase N-terminal domain-like"/>
    <property type="match status" value="1"/>
</dbReference>
<evidence type="ECO:0000256" key="1">
    <source>
        <dbReference type="ARBA" id="ARBA00001946"/>
    </source>
</evidence>
<dbReference type="GO" id="GO:0016829">
    <property type="term" value="F:lyase activity"/>
    <property type="evidence" value="ECO:0007669"/>
    <property type="project" value="UniProtKB-KW"/>
</dbReference>
<feature type="domain" description="Mandelate racemase/muconate lactonizing enzyme N-terminal" evidence="3">
    <location>
        <begin position="30"/>
        <end position="109"/>
    </location>
</feature>
<dbReference type="Pfam" id="PF02746">
    <property type="entry name" value="MR_MLE_N"/>
    <property type="match status" value="1"/>
</dbReference>
<dbReference type="InterPro" id="IPR013341">
    <property type="entry name" value="Mandelate_racemase_N_dom"/>
</dbReference>
<dbReference type="RefSeq" id="XP_016598760.1">
    <property type="nucleotide sequence ID" value="XM_016737704.1"/>
</dbReference>
<dbReference type="STRING" id="27334.A0A0A2JNS4"/>
<dbReference type="InterPro" id="IPR034593">
    <property type="entry name" value="DgoD-like"/>
</dbReference>
<organism evidence="4 5">
    <name type="scientific">Penicillium expansum</name>
    <name type="common">Blue mold rot fungus</name>
    <dbReference type="NCBI Taxonomy" id="27334"/>
    <lineage>
        <taxon>Eukaryota</taxon>
        <taxon>Fungi</taxon>
        <taxon>Dikarya</taxon>
        <taxon>Ascomycota</taxon>
        <taxon>Pezizomycotina</taxon>
        <taxon>Eurotiomycetes</taxon>
        <taxon>Eurotiomycetidae</taxon>
        <taxon>Eurotiales</taxon>
        <taxon>Aspergillaceae</taxon>
        <taxon>Penicillium</taxon>
    </lineage>
</organism>
<sequence>MRIISVNPYVIRGAHPSSSTQDPNWGYSCLVRIETDTGLVGWGEGTTDLGWGAPKLLERINTMFAPTLIGRDPTEPMAIWKTYKPSRAIDIALWDITGNAKGQPICKLLSSAIRSHIKFCVEVSLDDLWVQQFSSDSPWQLASATIPEAQSLLDLGFDTFQVKIEGRPESNMQVVRATREAFGRHASIVVENYNLNAPGKELVWAMSSARISLFVEAFKPHSKDNLRPSVPVAWGENEWDGKKLCEGMAGGGVDIL</sequence>
<evidence type="ECO:0000313" key="4">
    <source>
        <dbReference type="EMBL" id="KGO57072.1"/>
    </source>
</evidence>
<dbReference type="AlphaFoldDB" id="A0A0A2JNS4"/>
<protein>
    <submittedName>
        <fullName evidence="4">Mandelate racemase/muconate lactonizing enzyme</fullName>
    </submittedName>
</protein>
<reference evidence="4 5" key="1">
    <citation type="journal article" date="2015" name="Mol. Plant Microbe Interact.">
        <title>Genome, transcriptome, and functional analyses of Penicillium expansum provide new insights into secondary metabolism and pathogenicity.</title>
        <authorList>
            <person name="Ballester A.R."/>
            <person name="Marcet-Houben M."/>
            <person name="Levin E."/>
            <person name="Sela N."/>
            <person name="Selma-Lazaro C."/>
            <person name="Carmona L."/>
            <person name="Wisniewski M."/>
            <person name="Droby S."/>
            <person name="Gonzalez-Candelas L."/>
            <person name="Gabaldon T."/>
        </authorList>
    </citation>
    <scope>NUCLEOTIDE SEQUENCE [LARGE SCALE GENOMIC DNA]</scope>
    <source>
        <strain evidence="4 5">MD-8</strain>
    </source>
</reference>
<dbReference type="VEuPathDB" id="FungiDB:PEXP_026990"/>
<accession>A0A0A2JNS4</accession>
<evidence type="ECO:0000259" key="3">
    <source>
        <dbReference type="Pfam" id="PF02746"/>
    </source>
</evidence>
<dbReference type="Proteomes" id="UP000030143">
    <property type="component" value="Unassembled WGS sequence"/>
</dbReference>
<dbReference type="InterPro" id="IPR029017">
    <property type="entry name" value="Enolase-like_N"/>
</dbReference>
<dbReference type="Gene3D" id="3.20.20.120">
    <property type="entry name" value="Enolase-like C-terminal domain"/>
    <property type="match status" value="1"/>
</dbReference>
<name>A0A0A2JNS4_PENEN</name>
<keyword evidence="5" id="KW-1185">Reference proteome</keyword>
<dbReference type="EMBL" id="JQFZ01000155">
    <property type="protein sequence ID" value="KGO57072.1"/>
    <property type="molecule type" value="Genomic_DNA"/>
</dbReference>
<dbReference type="PhylomeDB" id="A0A0A2JNS4"/>
<dbReference type="PANTHER" id="PTHR48080">
    <property type="entry name" value="D-GALACTONATE DEHYDRATASE-RELATED"/>
    <property type="match status" value="1"/>
</dbReference>
<dbReference type="HOGENOM" id="CLU_1086263_0_0_1"/>
<keyword evidence="2" id="KW-0456">Lyase</keyword>
<comment type="cofactor">
    <cofactor evidence="1">
        <name>Mg(2+)</name>
        <dbReference type="ChEBI" id="CHEBI:18420"/>
    </cofactor>
</comment>
<dbReference type="PANTHER" id="PTHR48080:SF2">
    <property type="entry name" value="D-GALACTONATE DEHYDRATASE"/>
    <property type="match status" value="1"/>
</dbReference>
<dbReference type="SUPFAM" id="SSF51604">
    <property type="entry name" value="Enolase C-terminal domain-like"/>
    <property type="match status" value="1"/>
</dbReference>
<dbReference type="Gene3D" id="3.30.390.10">
    <property type="entry name" value="Enolase-like, N-terminal domain"/>
    <property type="match status" value="1"/>
</dbReference>
<dbReference type="InterPro" id="IPR036849">
    <property type="entry name" value="Enolase-like_C_sf"/>
</dbReference>
<dbReference type="GeneID" id="27673123"/>
<comment type="caution">
    <text evidence="4">The sequence shown here is derived from an EMBL/GenBank/DDBJ whole genome shotgun (WGS) entry which is preliminary data.</text>
</comment>
<evidence type="ECO:0000313" key="5">
    <source>
        <dbReference type="Proteomes" id="UP000030143"/>
    </source>
</evidence>
<dbReference type="OrthoDB" id="17395at2759"/>
<evidence type="ECO:0000256" key="2">
    <source>
        <dbReference type="ARBA" id="ARBA00023239"/>
    </source>
</evidence>
<proteinExistence type="predicted"/>
<gene>
    <name evidence="4" type="ORF">PEX2_004260</name>
</gene>